<reference evidence="1 2" key="1">
    <citation type="submission" date="2017-10" db="EMBL/GenBank/DDBJ databases">
        <title>A new Pekin duck reference genome.</title>
        <authorList>
            <person name="Hou Z.-C."/>
            <person name="Zhou Z.-K."/>
            <person name="Zhu F."/>
            <person name="Hou S.-S."/>
        </authorList>
    </citation>
    <scope>NUCLEOTIDE SEQUENCE [LARGE SCALE GENOMIC DNA]</scope>
</reference>
<reference evidence="1" key="3">
    <citation type="submission" date="2025-09" db="UniProtKB">
        <authorList>
            <consortium name="Ensembl"/>
        </authorList>
    </citation>
    <scope>IDENTIFICATION</scope>
</reference>
<protein>
    <submittedName>
        <fullName evidence="1">Uncharacterized protein</fullName>
    </submittedName>
</protein>
<proteinExistence type="predicted"/>
<keyword evidence="2" id="KW-1185">Reference proteome</keyword>
<accession>A0A493TH79</accession>
<dbReference type="AlphaFoldDB" id="A0A493TH79"/>
<dbReference type="Proteomes" id="UP000016666">
    <property type="component" value="Chromosome 11"/>
</dbReference>
<sequence length="75" mass="8483">ATGTPPALGVLLGARPSFPLLEPSPLSVPLRWPNGAKGLQLLWITDLWRGFLFFQMRWYPPSEATQQGWKSRQFC</sequence>
<evidence type="ECO:0000313" key="2">
    <source>
        <dbReference type="Proteomes" id="UP000016666"/>
    </source>
</evidence>
<reference evidence="1" key="2">
    <citation type="submission" date="2025-08" db="UniProtKB">
        <authorList>
            <consortium name="Ensembl"/>
        </authorList>
    </citation>
    <scope>IDENTIFICATION</scope>
</reference>
<name>A0A493TH79_ANAPP</name>
<dbReference type="Ensembl" id="ENSAPLT00000034084.1">
    <property type="protein sequence ID" value="ENSAPLP00000025257.1"/>
    <property type="gene ID" value="ENSAPLG00000018641.1"/>
</dbReference>
<evidence type="ECO:0000313" key="1">
    <source>
        <dbReference type="Ensembl" id="ENSAPLP00000025257.1"/>
    </source>
</evidence>
<organism evidence="1 2">
    <name type="scientific">Anas platyrhynchos platyrhynchos</name>
    <name type="common">Northern mallard</name>
    <dbReference type="NCBI Taxonomy" id="8840"/>
    <lineage>
        <taxon>Eukaryota</taxon>
        <taxon>Metazoa</taxon>
        <taxon>Chordata</taxon>
        <taxon>Craniata</taxon>
        <taxon>Vertebrata</taxon>
        <taxon>Euteleostomi</taxon>
        <taxon>Archelosauria</taxon>
        <taxon>Archosauria</taxon>
        <taxon>Dinosauria</taxon>
        <taxon>Saurischia</taxon>
        <taxon>Theropoda</taxon>
        <taxon>Coelurosauria</taxon>
        <taxon>Aves</taxon>
        <taxon>Neognathae</taxon>
        <taxon>Galloanserae</taxon>
        <taxon>Anseriformes</taxon>
        <taxon>Anatidae</taxon>
        <taxon>Anatinae</taxon>
        <taxon>Anas</taxon>
    </lineage>
</organism>